<dbReference type="InterPro" id="IPR000073">
    <property type="entry name" value="AB_hydrolase_1"/>
</dbReference>
<organism evidence="2 3">
    <name type="scientific">Gemmatimonas aurantiaca</name>
    <dbReference type="NCBI Taxonomy" id="173480"/>
    <lineage>
        <taxon>Bacteria</taxon>
        <taxon>Pseudomonadati</taxon>
        <taxon>Gemmatimonadota</taxon>
        <taxon>Gemmatimonadia</taxon>
        <taxon>Gemmatimonadales</taxon>
        <taxon>Gemmatimonadaceae</taxon>
        <taxon>Gemmatimonas</taxon>
    </lineage>
</organism>
<dbReference type="AlphaFoldDB" id="A0A3D4VF29"/>
<dbReference type="Pfam" id="PF12697">
    <property type="entry name" value="Abhydrolase_6"/>
    <property type="match status" value="1"/>
</dbReference>
<accession>A0A3D4VF29</accession>
<dbReference type="SUPFAM" id="SSF53474">
    <property type="entry name" value="alpha/beta-Hydrolases"/>
    <property type="match status" value="1"/>
</dbReference>
<reference evidence="2 3" key="1">
    <citation type="journal article" date="2018" name="Nat. Biotechnol.">
        <title>A standardized bacterial taxonomy based on genome phylogeny substantially revises the tree of life.</title>
        <authorList>
            <person name="Parks D.H."/>
            <person name="Chuvochina M."/>
            <person name="Waite D.W."/>
            <person name="Rinke C."/>
            <person name="Skarshewski A."/>
            <person name="Chaumeil P.A."/>
            <person name="Hugenholtz P."/>
        </authorList>
    </citation>
    <scope>NUCLEOTIDE SEQUENCE [LARGE SCALE GENOMIC DNA]</scope>
    <source>
        <strain evidence="2">UBA8844</strain>
    </source>
</reference>
<proteinExistence type="predicted"/>
<evidence type="ECO:0000313" key="2">
    <source>
        <dbReference type="EMBL" id="HCT59228.1"/>
    </source>
</evidence>
<sequence>MNGPCVHSPRTIIPVFSGHDQAGRASFFTMHASVLMLHSTATTADMWAPYESTVAPLGVPLRPAHIGYPPDRPLMRGQVVTAADDATAIARHLAVSGHDAGTVDIVAHSYGGLVGLTLAPLLGTRLRSLFLFEPTLFASLRPVIDTLDDEARATLDAFSNDPQFLRDDQFGGSEAWIERFIDFWNRPGSWQRMPPAQQAVIRTLGWKMYQEVRSVNGPDALEGLGLPHTVPITLVYGSRTPAIARAVIALLATRYPHARVITLEGTGHMAPVTHMEPTRDVLAEHTAYVSRIHALSLRSS</sequence>
<dbReference type="InterPro" id="IPR029058">
    <property type="entry name" value="AB_hydrolase_fold"/>
</dbReference>
<keyword evidence="2" id="KW-0378">Hydrolase</keyword>
<evidence type="ECO:0000313" key="3">
    <source>
        <dbReference type="Proteomes" id="UP000264071"/>
    </source>
</evidence>
<protein>
    <submittedName>
        <fullName evidence="2">Alpha/beta hydrolase</fullName>
    </submittedName>
</protein>
<dbReference type="Proteomes" id="UP000264071">
    <property type="component" value="Unassembled WGS sequence"/>
</dbReference>
<gene>
    <name evidence="2" type="ORF">DGD08_18660</name>
</gene>
<dbReference type="GO" id="GO:0016787">
    <property type="term" value="F:hydrolase activity"/>
    <property type="evidence" value="ECO:0007669"/>
    <property type="project" value="UniProtKB-KW"/>
</dbReference>
<comment type="caution">
    <text evidence="2">The sequence shown here is derived from an EMBL/GenBank/DDBJ whole genome shotgun (WGS) entry which is preliminary data.</text>
</comment>
<dbReference type="EMBL" id="DPIY01000012">
    <property type="protein sequence ID" value="HCT59228.1"/>
    <property type="molecule type" value="Genomic_DNA"/>
</dbReference>
<evidence type="ECO:0000259" key="1">
    <source>
        <dbReference type="Pfam" id="PF12697"/>
    </source>
</evidence>
<dbReference type="Gene3D" id="3.40.50.1820">
    <property type="entry name" value="alpha/beta hydrolase"/>
    <property type="match status" value="1"/>
</dbReference>
<name>A0A3D4VF29_9BACT</name>
<feature type="domain" description="AB hydrolase-1" evidence="1">
    <location>
        <begin position="34"/>
        <end position="277"/>
    </location>
</feature>